<accession>A0A7C4EKQ2</accession>
<dbReference type="PANTHER" id="PTHR42953">
    <property type="entry name" value="HIGH-AFFINITY ZINC UPTAKE SYSTEM PROTEIN ZNUA-RELATED"/>
    <property type="match status" value="1"/>
</dbReference>
<evidence type="ECO:0008006" key="5">
    <source>
        <dbReference type="Google" id="ProtNLM"/>
    </source>
</evidence>
<dbReference type="AlphaFoldDB" id="A0A7C4EKQ2"/>
<dbReference type="InterPro" id="IPR006127">
    <property type="entry name" value="ZnuA-like"/>
</dbReference>
<dbReference type="PANTHER" id="PTHR42953:SF3">
    <property type="entry name" value="HIGH-AFFINITY ZINC UPTAKE SYSTEM PROTEIN ZNUA"/>
    <property type="match status" value="1"/>
</dbReference>
<dbReference type="PROSITE" id="PS51257">
    <property type="entry name" value="PROKAR_LIPOPROTEIN"/>
    <property type="match status" value="1"/>
</dbReference>
<dbReference type="Gene3D" id="3.40.50.1980">
    <property type="entry name" value="Nitrogenase molybdenum iron protein domain"/>
    <property type="match status" value="2"/>
</dbReference>
<keyword evidence="2" id="KW-0813">Transport</keyword>
<dbReference type="Pfam" id="PF01297">
    <property type="entry name" value="ZnuA"/>
    <property type="match status" value="1"/>
</dbReference>
<organism evidence="4">
    <name type="scientific">Thermodesulfovibrio aggregans</name>
    <dbReference type="NCBI Taxonomy" id="86166"/>
    <lineage>
        <taxon>Bacteria</taxon>
        <taxon>Pseudomonadati</taxon>
        <taxon>Nitrospirota</taxon>
        <taxon>Thermodesulfovibrionia</taxon>
        <taxon>Thermodesulfovibrionales</taxon>
        <taxon>Thermodesulfovibrionaceae</taxon>
        <taxon>Thermodesulfovibrio</taxon>
    </lineage>
</organism>
<comment type="caution">
    <text evidence="4">The sequence shown here is derived from an EMBL/GenBank/DDBJ whole genome shotgun (WGS) entry which is preliminary data.</text>
</comment>
<evidence type="ECO:0000256" key="3">
    <source>
        <dbReference type="ARBA" id="ARBA00022729"/>
    </source>
</evidence>
<evidence type="ECO:0000256" key="1">
    <source>
        <dbReference type="ARBA" id="ARBA00011028"/>
    </source>
</evidence>
<evidence type="ECO:0000313" key="4">
    <source>
        <dbReference type="EMBL" id="HGG99743.1"/>
    </source>
</evidence>
<gene>
    <name evidence="4" type="ORF">ENV75_04770</name>
</gene>
<sequence>MRNRGLIFSLFLTLAFLFIIFACSQRQQKAEDNIKIYTTIYAFEQFSRWIIPDAQIHVLIPEGADPHHFEPSLKDIQKLYTATMIIYIGDTDIDRWIDRIKRELAEKGVKVVRIQDHIPLRKYSASNEFDPHLWLDPVFATEIIKIIKNAVQEIAPEKKDIYEKNFLDYESKLRDLDRAYRHGLSACSKRNVITTHEFLNYTGARYGFNSYFIVHEPAEEPSVRRMKKLKDFIKENSIKFIISEQEGQNIAMALSEETGAKILPFNTFHTKSQKDYLKEMQDNLKILREALDCR</sequence>
<dbReference type="EMBL" id="DTHO01000053">
    <property type="protein sequence ID" value="HGG99743.1"/>
    <property type="molecule type" value="Genomic_DNA"/>
</dbReference>
<comment type="similarity">
    <text evidence="1">Belongs to the bacterial solute-binding protein 9 family.</text>
</comment>
<dbReference type="InterPro" id="IPR050492">
    <property type="entry name" value="Bact_metal-bind_prot9"/>
</dbReference>
<dbReference type="SUPFAM" id="SSF53807">
    <property type="entry name" value="Helical backbone' metal receptor"/>
    <property type="match status" value="1"/>
</dbReference>
<protein>
    <recommendedName>
        <fullName evidence="5">Zinc transport system substrate-binding protein</fullName>
    </recommendedName>
</protein>
<name>A0A7C4EKQ2_9BACT</name>
<proteinExistence type="inferred from homology"/>
<dbReference type="GO" id="GO:0030001">
    <property type="term" value="P:metal ion transport"/>
    <property type="evidence" value="ECO:0007669"/>
    <property type="project" value="InterPro"/>
</dbReference>
<dbReference type="GO" id="GO:0046872">
    <property type="term" value="F:metal ion binding"/>
    <property type="evidence" value="ECO:0007669"/>
    <property type="project" value="InterPro"/>
</dbReference>
<evidence type="ECO:0000256" key="2">
    <source>
        <dbReference type="ARBA" id="ARBA00022448"/>
    </source>
</evidence>
<reference evidence="4" key="1">
    <citation type="journal article" date="2020" name="mSystems">
        <title>Genome- and Community-Level Interaction Insights into Carbon Utilization and Element Cycling Functions of Hydrothermarchaeota in Hydrothermal Sediment.</title>
        <authorList>
            <person name="Zhou Z."/>
            <person name="Liu Y."/>
            <person name="Xu W."/>
            <person name="Pan J."/>
            <person name="Luo Z.H."/>
            <person name="Li M."/>
        </authorList>
    </citation>
    <scope>NUCLEOTIDE SEQUENCE [LARGE SCALE GENOMIC DNA]</scope>
    <source>
        <strain evidence="4">SpSt-788</strain>
    </source>
</reference>
<keyword evidence="3" id="KW-0732">Signal</keyword>